<reference evidence="2" key="1">
    <citation type="submission" date="2015-07" db="EMBL/GenBank/DDBJ databases">
        <title>Genome sequencing of Sunxiuqinia dokdonensis strain SK.</title>
        <authorList>
            <person name="Ahn S."/>
            <person name="Kim B.-C."/>
        </authorList>
    </citation>
    <scope>NUCLEOTIDE SEQUENCE [LARGE SCALE GENOMIC DNA]</scope>
    <source>
        <strain evidence="2">SK</strain>
    </source>
</reference>
<evidence type="ECO:0008006" key="3">
    <source>
        <dbReference type="Google" id="ProtNLM"/>
    </source>
</evidence>
<proteinExistence type="predicted"/>
<comment type="caution">
    <text evidence="1">The sequence shown here is derived from an EMBL/GenBank/DDBJ whole genome shotgun (WGS) entry which is preliminary data.</text>
</comment>
<dbReference type="SUPFAM" id="SSF55961">
    <property type="entry name" value="Bet v1-like"/>
    <property type="match status" value="1"/>
</dbReference>
<dbReference type="OrthoDB" id="1011799at2"/>
<keyword evidence="2" id="KW-1185">Reference proteome</keyword>
<dbReference type="STRING" id="1409788.NC99_06360"/>
<dbReference type="AlphaFoldDB" id="A0A0L8VE84"/>
<sequence length="151" mass="17243">MGLSKYTSEIKLIDHKDEIVFNYLSNFEHLSEYINDGLLQKVTQQVPQIKITNFESDQDSCRFSIGGMGQSEIRIVNREPFKTIKLASSGSLPVEITFWIQLLPVSENQTKMKLTLHAEMGMMIKMMAGNKLEEGVNQLADMLTRLPYPKE</sequence>
<organism evidence="1 2">
    <name type="scientific">Sunxiuqinia dokdonensis</name>
    <dbReference type="NCBI Taxonomy" id="1409788"/>
    <lineage>
        <taxon>Bacteria</taxon>
        <taxon>Pseudomonadati</taxon>
        <taxon>Bacteroidota</taxon>
        <taxon>Bacteroidia</taxon>
        <taxon>Marinilabiliales</taxon>
        <taxon>Prolixibacteraceae</taxon>
        <taxon>Sunxiuqinia</taxon>
    </lineage>
</organism>
<protein>
    <recommendedName>
        <fullName evidence="3">Polyketide cyclase</fullName>
    </recommendedName>
</protein>
<dbReference type="Proteomes" id="UP000036958">
    <property type="component" value="Unassembled WGS sequence"/>
</dbReference>
<evidence type="ECO:0000313" key="2">
    <source>
        <dbReference type="Proteomes" id="UP000036958"/>
    </source>
</evidence>
<dbReference type="RefSeq" id="WP_053179651.1">
    <property type="nucleotide sequence ID" value="NZ_LGIA01000025.1"/>
</dbReference>
<name>A0A0L8VE84_9BACT</name>
<gene>
    <name evidence="1" type="ORF">NC99_06360</name>
</gene>
<accession>A0A0L8VE84</accession>
<dbReference type="EMBL" id="LGIA01000025">
    <property type="protein sequence ID" value="KOH46497.1"/>
    <property type="molecule type" value="Genomic_DNA"/>
</dbReference>
<evidence type="ECO:0000313" key="1">
    <source>
        <dbReference type="EMBL" id="KOH46497.1"/>
    </source>
</evidence>